<dbReference type="InterPro" id="IPR012859">
    <property type="entry name" value="Pilin_N_archaeal"/>
</dbReference>
<keyword evidence="1" id="KW-1133">Transmembrane helix</keyword>
<keyword evidence="1" id="KW-0812">Transmembrane</keyword>
<comment type="caution">
    <text evidence="3">The sequence shown here is derived from an EMBL/GenBank/DDBJ whole genome shotgun (WGS) entry which is preliminary data.</text>
</comment>
<dbReference type="Pfam" id="PF07790">
    <property type="entry name" value="Pilin_N"/>
    <property type="match status" value="1"/>
</dbReference>
<proteinExistence type="predicted"/>
<feature type="domain" description="Archaeal Type IV pilin N-terminal" evidence="2">
    <location>
        <begin position="14"/>
        <end position="67"/>
    </location>
</feature>
<feature type="transmembrane region" description="Helical" evidence="1">
    <location>
        <begin position="20"/>
        <end position="41"/>
    </location>
</feature>
<protein>
    <submittedName>
        <fullName evidence="3">Type IV pilin N-terminal domain-containing protein</fullName>
    </submittedName>
</protein>
<keyword evidence="1" id="KW-0472">Membrane</keyword>
<evidence type="ECO:0000259" key="2">
    <source>
        <dbReference type="Pfam" id="PF07790"/>
    </source>
</evidence>
<organism evidence="3 4">
    <name type="scientific">Halorutilus salinus</name>
    <dbReference type="NCBI Taxonomy" id="2487751"/>
    <lineage>
        <taxon>Archaea</taxon>
        <taxon>Methanobacteriati</taxon>
        <taxon>Methanobacteriota</taxon>
        <taxon>Stenosarchaea group</taxon>
        <taxon>Halobacteria</taxon>
        <taxon>Halorutilales</taxon>
        <taxon>Halorutilaceae</taxon>
        <taxon>Halorutilus</taxon>
    </lineage>
</organism>
<evidence type="ECO:0000313" key="3">
    <source>
        <dbReference type="EMBL" id="MCX2818915.1"/>
    </source>
</evidence>
<dbReference type="InterPro" id="IPR013373">
    <property type="entry name" value="Flagellin/pilin_N_arc"/>
</dbReference>
<dbReference type="AlphaFoldDB" id="A0A9Q4GHL6"/>
<dbReference type="Proteomes" id="UP001149411">
    <property type="component" value="Unassembled WGS sequence"/>
</dbReference>
<accession>A0A9Q4GHL6</accession>
<dbReference type="NCBIfam" id="TIGR02537">
    <property type="entry name" value="arch_flag_Nterm"/>
    <property type="match status" value="1"/>
</dbReference>
<name>A0A9Q4GHL6_9EURY</name>
<sequence length="166" mass="17896">MKSHRVGGTQKKAKAVSPVIGVILMVAITVILAAVIGTTVVELSDQNEPAERAVVDVVDVRDKSPNEVQVNVITAGNVRNDELFLAFKGTRIQHEDGSPGPADRLSWRELNNYGTPPPSQRLSAGDTAWFEPPNSNPSVEGREVVVIYDNGDTESVVYEFGSLSEP</sequence>
<dbReference type="EMBL" id="RKLV01000005">
    <property type="protein sequence ID" value="MCX2818915.1"/>
    <property type="molecule type" value="Genomic_DNA"/>
</dbReference>
<gene>
    <name evidence="3" type="ORF">EGH25_06075</name>
</gene>
<evidence type="ECO:0000313" key="4">
    <source>
        <dbReference type="Proteomes" id="UP001149411"/>
    </source>
</evidence>
<reference evidence="3" key="1">
    <citation type="submission" date="2022-09" db="EMBL/GenBank/DDBJ databases">
        <title>Haloadaptaus new haloarchaeum isolated from saline soil.</title>
        <authorList>
            <person name="Duran-Viseras A."/>
            <person name="Sanchez-Porro C."/>
            <person name="Ventosa A."/>
        </authorList>
    </citation>
    <scope>NUCLEOTIDE SEQUENCE</scope>
    <source>
        <strain evidence="3">F3-133</strain>
    </source>
</reference>
<evidence type="ECO:0000256" key="1">
    <source>
        <dbReference type="SAM" id="Phobius"/>
    </source>
</evidence>
<keyword evidence="4" id="KW-1185">Reference proteome</keyword>
<dbReference type="RefSeq" id="WP_266086755.1">
    <property type="nucleotide sequence ID" value="NZ_RKLV01000005.1"/>
</dbReference>